<sequence>MKDGTFRTAPLLFTQSWNIHAKTTNKFFPLDDYDEAWHRVFNKRVAISHPQTLVIIQHLVEVQDKVERDLNHIDNGVPDTQRKNQRIRDQIIKRIVEKYNDSDHIQYLNMTLSDRSASQIDL</sequence>
<evidence type="ECO:0000313" key="1">
    <source>
        <dbReference type="EMBL" id="RNA43248.1"/>
    </source>
</evidence>
<comment type="caution">
    <text evidence="1">The sequence shown here is derived from an EMBL/GenBank/DDBJ whole genome shotgun (WGS) entry which is preliminary data.</text>
</comment>
<name>A0A3M7T5Z9_BRAPC</name>
<keyword evidence="2" id="KW-1185">Reference proteome</keyword>
<organism evidence="1 2">
    <name type="scientific">Brachionus plicatilis</name>
    <name type="common">Marine rotifer</name>
    <name type="synonym">Brachionus muelleri</name>
    <dbReference type="NCBI Taxonomy" id="10195"/>
    <lineage>
        <taxon>Eukaryota</taxon>
        <taxon>Metazoa</taxon>
        <taxon>Spiralia</taxon>
        <taxon>Gnathifera</taxon>
        <taxon>Rotifera</taxon>
        <taxon>Eurotatoria</taxon>
        <taxon>Monogononta</taxon>
        <taxon>Pseudotrocha</taxon>
        <taxon>Ploima</taxon>
        <taxon>Brachionidae</taxon>
        <taxon>Brachionus</taxon>
    </lineage>
</organism>
<dbReference type="EMBL" id="REGN01000247">
    <property type="protein sequence ID" value="RNA43248.1"/>
    <property type="molecule type" value="Genomic_DNA"/>
</dbReference>
<dbReference type="Proteomes" id="UP000276133">
    <property type="component" value="Unassembled WGS sequence"/>
</dbReference>
<accession>A0A3M7T5Z9</accession>
<gene>
    <name evidence="1" type="ORF">BpHYR1_046514</name>
</gene>
<dbReference type="AlphaFoldDB" id="A0A3M7T5Z9"/>
<protein>
    <submittedName>
        <fullName evidence="1">Uncharacterized protein</fullName>
    </submittedName>
</protein>
<proteinExistence type="predicted"/>
<evidence type="ECO:0000313" key="2">
    <source>
        <dbReference type="Proteomes" id="UP000276133"/>
    </source>
</evidence>
<reference evidence="1 2" key="1">
    <citation type="journal article" date="2018" name="Sci. Rep.">
        <title>Genomic signatures of local adaptation to the degree of environmental predictability in rotifers.</title>
        <authorList>
            <person name="Franch-Gras L."/>
            <person name="Hahn C."/>
            <person name="Garcia-Roger E.M."/>
            <person name="Carmona M.J."/>
            <person name="Serra M."/>
            <person name="Gomez A."/>
        </authorList>
    </citation>
    <scope>NUCLEOTIDE SEQUENCE [LARGE SCALE GENOMIC DNA]</scope>
    <source>
        <strain evidence="1">HYR1</strain>
    </source>
</reference>